<evidence type="ECO:0000256" key="10">
    <source>
        <dbReference type="ARBA" id="ARBA00023239"/>
    </source>
</evidence>
<evidence type="ECO:0000256" key="12">
    <source>
        <dbReference type="ARBA" id="ARBA00049915"/>
    </source>
</evidence>
<proteinExistence type="inferred from homology"/>
<dbReference type="GO" id="GO:0005743">
    <property type="term" value="C:mitochondrial inner membrane"/>
    <property type="evidence" value="ECO:0007669"/>
    <property type="project" value="UniProtKB-SubCell"/>
</dbReference>
<dbReference type="CDD" id="cd00419">
    <property type="entry name" value="Ferrochelatase_C"/>
    <property type="match status" value="1"/>
</dbReference>
<evidence type="ECO:0000256" key="8">
    <source>
        <dbReference type="ARBA" id="ARBA00023133"/>
    </source>
</evidence>
<evidence type="ECO:0000256" key="5">
    <source>
        <dbReference type="ARBA" id="ARBA00022946"/>
    </source>
</evidence>
<dbReference type="InterPro" id="IPR019772">
    <property type="entry name" value="Ferrochelatase_AS"/>
</dbReference>
<evidence type="ECO:0000256" key="3">
    <source>
        <dbReference type="ARBA" id="ARBA00007718"/>
    </source>
</evidence>
<evidence type="ECO:0000256" key="7">
    <source>
        <dbReference type="ARBA" id="ARBA00023128"/>
    </source>
</evidence>
<keyword evidence="11 13" id="KW-0627">Porphyrin biosynthesis</keyword>
<gene>
    <name evidence="14" type="ORF">QYM36_002002</name>
</gene>
<name>A0AA88I663_ARTSF</name>
<keyword evidence="7" id="KW-0496">Mitochondrion</keyword>
<comment type="function">
    <text evidence="13">Catalyzes the ferrous insertion into protoporphyrin IX.</text>
</comment>
<keyword evidence="8 13" id="KW-0350">Heme biosynthesis</keyword>
<comment type="caution">
    <text evidence="14">The sequence shown here is derived from an EMBL/GenBank/DDBJ whole genome shotgun (WGS) entry which is preliminary data.</text>
</comment>
<evidence type="ECO:0000256" key="4">
    <source>
        <dbReference type="ARBA" id="ARBA00022792"/>
    </source>
</evidence>
<comment type="subcellular location">
    <subcellularLocation>
        <location evidence="1">Mitochondrion inner membrane</location>
        <topology evidence="1">Peripheral membrane protein</topology>
        <orientation evidence="1">Matrix side</orientation>
    </subcellularLocation>
</comment>
<dbReference type="Pfam" id="PF00762">
    <property type="entry name" value="Ferrochelatase"/>
    <property type="match status" value="1"/>
</dbReference>
<dbReference type="PANTHER" id="PTHR11108">
    <property type="entry name" value="FERROCHELATASE"/>
    <property type="match status" value="1"/>
</dbReference>
<keyword evidence="9" id="KW-0472">Membrane</keyword>
<keyword evidence="15" id="KW-1185">Reference proteome</keyword>
<dbReference type="AlphaFoldDB" id="A0AA88I663"/>
<keyword evidence="4 13" id="KW-0999">Mitochondrion inner membrane</keyword>
<evidence type="ECO:0000256" key="6">
    <source>
        <dbReference type="ARBA" id="ARBA00023004"/>
    </source>
</evidence>
<comment type="catalytic activity">
    <reaction evidence="12">
        <text>heme b + 2 H(+) = protoporphyrin IX + Fe(2+)</text>
        <dbReference type="Rhea" id="RHEA:22584"/>
        <dbReference type="ChEBI" id="CHEBI:15378"/>
        <dbReference type="ChEBI" id="CHEBI:29033"/>
        <dbReference type="ChEBI" id="CHEBI:57306"/>
        <dbReference type="ChEBI" id="CHEBI:60344"/>
        <dbReference type="EC" id="4.98.1.1"/>
    </reaction>
    <physiologicalReaction direction="right-to-left" evidence="12">
        <dbReference type="Rhea" id="RHEA:22586"/>
    </physiologicalReaction>
</comment>
<evidence type="ECO:0000313" key="15">
    <source>
        <dbReference type="Proteomes" id="UP001187531"/>
    </source>
</evidence>
<evidence type="ECO:0000313" key="14">
    <source>
        <dbReference type="EMBL" id="KAK2723518.1"/>
    </source>
</evidence>
<dbReference type="PROSITE" id="PS00534">
    <property type="entry name" value="FERROCHELATASE"/>
    <property type="match status" value="1"/>
</dbReference>
<keyword evidence="5" id="KW-0809">Transit peptide</keyword>
<dbReference type="EMBL" id="JAVRJZ010000004">
    <property type="protein sequence ID" value="KAK2723518.1"/>
    <property type="molecule type" value="Genomic_DNA"/>
</dbReference>
<dbReference type="FunFam" id="3.40.50.1400:FF:000003">
    <property type="entry name" value="Ferrochelatase"/>
    <property type="match status" value="1"/>
</dbReference>
<comment type="pathway">
    <text evidence="2 13">Porphyrin-containing compound metabolism; protoheme biosynthesis; protoheme from protoporphyrin-IX: step 1/1.</text>
</comment>
<evidence type="ECO:0000256" key="1">
    <source>
        <dbReference type="ARBA" id="ARBA00004443"/>
    </source>
</evidence>
<accession>A0AA88I663</accession>
<dbReference type="NCBIfam" id="TIGR00109">
    <property type="entry name" value="hemH"/>
    <property type="match status" value="1"/>
</dbReference>
<evidence type="ECO:0000256" key="2">
    <source>
        <dbReference type="ARBA" id="ARBA00004943"/>
    </source>
</evidence>
<comment type="similarity">
    <text evidence="3 13">Belongs to the ferrochelatase family.</text>
</comment>
<sequence>MKSMKACLVQSTVHKSLMNQIRLQSTNVPPKTGILMLNMGGPNNLEEVGDFLRRLFEDRDIIQMPLQSFLGPIIAKRRTPAIQERYNMIGGGSPIQKWTRRQGELMCQILDKVCPETAPHKPYVGFRYAHPLTEDTLEEMETDGVQNAVAFTQYPQYSCTTTGSSLNAIYQHYASKNKETKMRWSFIDRWGTNEFLVKAFAELVKAELQKFPEDIRSDVVILFSAHSLPMKTVSRGDPYPAEVGATVNLVMKELDYSNGYRLVWQSKVGPVPWLEPATDKAIEALVKRGRKHLLLVPIAFTSDHIETLHELDIEYGDELAKKVGVETYRRVPSLNDHPIFIKSIADVVSKHLKDEKRISNHLLLRCPMCENPKCGQTKNWMKIQAAKV</sequence>
<dbReference type="Gene3D" id="3.40.50.1400">
    <property type="match status" value="2"/>
</dbReference>
<evidence type="ECO:0000256" key="13">
    <source>
        <dbReference type="RuleBase" id="RU000607"/>
    </source>
</evidence>
<protein>
    <recommendedName>
        <fullName evidence="13">Ferrochelatase</fullName>
        <ecNumber evidence="13">4.98.1.1</ecNumber>
    </recommendedName>
</protein>
<dbReference type="GO" id="GO:0004325">
    <property type="term" value="F:ferrochelatase activity"/>
    <property type="evidence" value="ECO:0007669"/>
    <property type="project" value="UniProtKB-UniRule"/>
</dbReference>
<dbReference type="GO" id="GO:0006783">
    <property type="term" value="P:heme biosynthetic process"/>
    <property type="evidence" value="ECO:0007669"/>
    <property type="project" value="UniProtKB-UniRule"/>
</dbReference>
<evidence type="ECO:0000256" key="11">
    <source>
        <dbReference type="ARBA" id="ARBA00023244"/>
    </source>
</evidence>
<keyword evidence="10 13" id="KW-0456">Lyase</keyword>
<dbReference type="InterPro" id="IPR033644">
    <property type="entry name" value="Ferrochelatase_C"/>
</dbReference>
<dbReference type="InterPro" id="IPR033659">
    <property type="entry name" value="Ferrochelatase_N"/>
</dbReference>
<dbReference type="SUPFAM" id="SSF53800">
    <property type="entry name" value="Chelatase"/>
    <property type="match status" value="1"/>
</dbReference>
<reference evidence="14" key="1">
    <citation type="submission" date="2023-07" db="EMBL/GenBank/DDBJ databases">
        <title>Chromosome-level genome assembly of Artemia franciscana.</title>
        <authorList>
            <person name="Jo E."/>
        </authorList>
    </citation>
    <scope>NUCLEOTIDE SEQUENCE</scope>
    <source>
        <tissue evidence="14">Whole body</tissue>
    </source>
</reference>
<organism evidence="14 15">
    <name type="scientific">Artemia franciscana</name>
    <name type="common">Brine shrimp</name>
    <name type="synonym">Artemia sanfranciscana</name>
    <dbReference type="NCBI Taxonomy" id="6661"/>
    <lineage>
        <taxon>Eukaryota</taxon>
        <taxon>Metazoa</taxon>
        <taxon>Ecdysozoa</taxon>
        <taxon>Arthropoda</taxon>
        <taxon>Crustacea</taxon>
        <taxon>Branchiopoda</taxon>
        <taxon>Anostraca</taxon>
        <taxon>Artemiidae</taxon>
        <taxon>Artemia</taxon>
    </lineage>
</organism>
<dbReference type="CDD" id="cd03411">
    <property type="entry name" value="Ferrochelatase_N"/>
    <property type="match status" value="1"/>
</dbReference>
<evidence type="ECO:0000256" key="9">
    <source>
        <dbReference type="ARBA" id="ARBA00023136"/>
    </source>
</evidence>
<dbReference type="HAMAP" id="MF_00323">
    <property type="entry name" value="Ferrochelatase"/>
    <property type="match status" value="1"/>
</dbReference>
<dbReference type="Proteomes" id="UP001187531">
    <property type="component" value="Unassembled WGS sequence"/>
</dbReference>
<dbReference type="InterPro" id="IPR001015">
    <property type="entry name" value="Ferrochelatase"/>
</dbReference>
<dbReference type="PANTHER" id="PTHR11108:SF1">
    <property type="entry name" value="FERROCHELATASE, MITOCHONDRIAL"/>
    <property type="match status" value="1"/>
</dbReference>
<keyword evidence="6 13" id="KW-0408">Iron</keyword>
<dbReference type="EC" id="4.98.1.1" evidence="13"/>